<feature type="compositionally biased region" description="Polar residues" evidence="3">
    <location>
        <begin position="276"/>
        <end position="285"/>
    </location>
</feature>
<dbReference type="GO" id="GO:0051301">
    <property type="term" value="P:cell division"/>
    <property type="evidence" value="ECO:0007669"/>
    <property type="project" value="UniProtKB-KW"/>
</dbReference>
<dbReference type="OrthoDB" id="2123378at2759"/>
<feature type="compositionally biased region" description="Basic and acidic residues" evidence="3">
    <location>
        <begin position="437"/>
        <end position="447"/>
    </location>
</feature>
<feature type="compositionally biased region" description="Basic and acidic residues" evidence="3">
    <location>
        <begin position="228"/>
        <end position="251"/>
    </location>
</feature>
<feature type="compositionally biased region" description="Polar residues" evidence="3">
    <location>
        <begin position="347"/>
        <end position="366"/>
    </location>
</feature>
<feature type="compositionally biased region" description="Polar residues" evidence="3">
    <location>
        <begin position="759"/>
        <end position="779"/>
    </location>
</feature>
<feature type="region of interest" description="Disordered" evidence="3">
    <location>
        <begin position="437"/>
        <end position="463"/>
    </location>
</feature>
<dbReference type="SUPFAM" id="SSF50729">
    <property type="entry name" value="PH domain-like"/>
    <property type="match status" value="1"/>
</dbReference>
<feature type="compositionally biased region" description="Basic and acidic residues" evidence="3">
    <location>
        <begin position="1076"/>
        <end position="1094"/>
    </location>
</feature>
<dbReference type="PANTHER" id="PTHR36100">
    <property type="entry name" value="BUD SITE SELECTION PROTEIN 4"/>
    <property type="match status" value="1"/>
</dbReference>
<dbReference type="InterPro" id="IPR012966">
    <property type="entry name" value="AHD"/>
</dbReference>
<feature type="region of interest" description="Disordered" evidence="3">
    <location>
        <begin position="1044"/>
        <end position="1106"/>
    </location>
</feature>
<proteinExistence type="predicted"/>
<dbReference type="Pfam" id="PF08174">
    <property type="entry name" value="Anillin"/>
    <property type="match status" value="1"/>
</dbReference>
<feature type="region of interest" description="Disordered" evidence="3">
    <location>
        <begin position="1367"/>
        <end position="1387"/>
    </location>
</feature>
<dbReference type="GeneID" id="36288925"/>
<feature type="compositionally biased region" description="Polar residues" evidence="3">
    <location>
        <begin position="661"/>
        <end position="673"/>
    </location>
</feature>
<feature type="compositionally biased region" description="Polar residues" evidence="3">
    <location>
        <begin position="894"/>
        <end position="909"/>
    </location>
</feature>
<gene>
    <name evidence="5" type="primary">BUD4</name>
    <name evidence="5" type="ORF">VC83_05861</name>
</gene>
<dbReference type="PANTHER" id="PTHR36100:SF1">
    <property type="entry name" value="BUD SITE SELECTION PROTEIN 4"/>
    <property type="match status" value="1"/>
</dbReference>
<dbReference type="SMART" id="SM00233">
    <property type="entry name" value="PH"/>
    <property type="match status" value="1"/>
</dbReference>
<feature type="compositionally biased region" description="Polar residues" evidence="3">
    <location>
        <begin position="88"/>
        <end position="97"/>
    </location>
</feature>
<sequence>MTSQPVHPLRIQKSTSNTSPVKMGSSIPRALTELAPTERRQNSPSYNQGSPKKMAINMDSSPFQSSPFNASEGNSSPRLFWQGRDPATPSNRFNSENGIFGKREMSPSPTRRSSIERLQRASRVKNSNMFAREQKQEYDPTSIPNIERPLAKQIQGNAYGGQGLDGLRSEERGRAFGHGRTLSKDIVSPYSPTKLPLTSTVVRESPTKDKTSPMKSSLATTRFGSKFPYDEDKISSPEYSGGEHELPEGRSLHRHAKSVTFDAAPQINEYEMVTPDLSSVGTNSRENSYDSAEDDEEESYNRSGSLELDDSFDASLEDTDKTPVVGPDDWRFSNNGGSSDPFGAQLEPSSPLTGSEISSPTVTRNISADHRPLPPLPGVSDKRNSGLFAAAERASNVTRGTAVPAASFSKTDIQGLTGARMPLEERLRLMMIQNDDKAKPVAETQRERRMRRGGARDRCSATPEVDDGEIKIHEDEDTLADLGDYQLPERVSRESILRKVNGHDAFTLDSEYNFSSPPPSSRLERTTAPDPDVAIPSTEDITIADDDSSVIIKPEEEDSEIDVYDIPEMYQGRPESRVEDYDINNSVVRDDSVVREDEDLDSQYSDETPQNKSPELESNNAPEDEGPPIPRLTAPTSDIPSVDTENKEDQASLPALPGFLDSNNFGLSLQSYMTPTPPPPPPKDETSSTFEAAIEPLDAERTSTPPGTPAKYALPKPDYDGAGWGSESEEEVGTPESVVHHAVSYEESPSADSPVVPEQTATIKSSSGSKLKTRPSATPSDIMAMREARRQISTEYPIPPIPQQHRNRPSQSMERDLEEPEAVAESDGMKRIPSLKQDGLTLDIGSDLALSLDQDFDRLIEAQKRGYLMRQNTKVVVASSGTDVEAQNFRDTRSAGNSPVKQPRPQSWTVEPWNGSPRKRSTRDSTGGRKRMPSGPAPPLPGQQSNVAGAGLGMVAEDAQVDINEPDNGERGRLFVKVIGVKDLGLPLPKNERTWFALTLDNGVHCVTTAWLELGKNAPIGQEFELVVPNELEFQLTLNAKLQKPPPQRVVESPTKAKVQKPSTFSRVFTSPKKRKELEMRQKEEQQRAADKQQSEMAAKRTSQQPTAWDLLSPLAADDGSFGRSYVCLKDHEQHCFGRPYVVDINCFNEWATEEVGGMSSVKSKTGATQTRRRAPYKVGKLELQLLFVPKPKGASDDDIPKSMNSCIRAMKEAEEAVARCHNGYLSQQGGDCPYWRRRMFKLNGSKLTAYHESTGQPRATINLANASKLIDDRRALTQKETTGRGGSRRKSGFAEEEEGYMFVEEGFRIRFGNGEVIDFYADTAKDKEGWMKVLDQCIGTSSETKNGVSWCDMVLKREDSLKRKEVRKASVEKPPRFHSRTKSMVI</sequence>
<dbReference type="PROSITE" id="PS50003">
    <property type="entry name" value="PH_DOMAIN"/>
    <property type="match status" value="1"/>
</dbReference>
<keyword evidence="1" id="KW-0132">Cell division</keyword>
<evidence type="ECO:0000256" key="1">
    <source>
        <dbReference type="ARBA" id="ARBA00022618"/>
    </source>
</evidence>
<dbReference type="eggNOG" id="ENOG502REBM">
    <property type="taxonomic scope" value="Eukaryota"/>
</dbReference>
<feature type="compositionally biased region" description="Basic residues" evidence="3">
    <location>
        <begin position="1377"/>
        <end position="1387"/>
    </location>
</feature>
<dbReference type="EMBL" id="KV441401">
    <property type="protein sequence ID" value="OAF56965.2"/>
    <property type="molecule type" value="Genomic_DNA"/>
</dbReference>
<dbReference type="InterPro" id="IPR011993">
    <property type="entry name" value="PH-like_dom_sf"/>
</dbReference>
<evidence type="ECO:0000256" key="3">
    <source>
        <dbReference type="SAM" id="MobiDB-lite"/>
    </source>
</evidence>
<evidence type="ECO:0000259" key="4">
    <source>
        <dbReference type="PROSITE" id="PS50003"/>
    </source>
</evidence>
<feature type="compositionally biased region" description="Acidic residues" evidence="3">
    <location>
        <begin position="556"/>
        <end position="565"/>
    </location>
</feature>
<feature type="compositionally biased region" description="Acidic residues" evidence="3">
    <location>
        <begin position="307"/>
        <end position="317"/>
    </location>
</feature>
<feature type="region of interest" description="Disordered" evidence="3">
    <location>
        <begin position="510"/>
        <end position="536"/>
    </location>
</feature>
<feature type="compositionally biased region" description="Polar residues" evidence="3">
    <location>
        <begin position="213"/>
        <end position="223"/>
    </location>
</feature>
<keyword evidence="2" id="KW-0131">Cell cycle</keyword>
<feature type="compositionally biased region" description="Basic and acidic residues" evidence="3">
    <location>
        <begin position="1367"/>
        <end position="1376"/>
    </location>
</feature>
<feature type="compositionally biased region" description="Polar residues" evidence="3">
    <location>
        <begin position="58"/>
        <end position="77"/>
    </location>
</feature>
<feature type="compositionally biased region" description="Polar residues" evidence="3">
    <location>
        <begin position="602"/>
        <end position="621"/>
    </location>
</feature>
<organism evidence="5">
    <name type="scientific">Pseudogymnoascus destructans</name>
    <dbReference type="NCBI Taxonomy" id="655981"/>
    <lineage>
        <taxon>Eukaryota</taxon>
        <taxon>Fungi</taxon>
        <taxon>Dikarya</taxon>
        <taxon>Ascomycota</taxon>
        <taxon>Pezizomycotina</taxon>
        <taxon>Leotiomycetes</taxon>
        <taxon>Thelebolales</taxon>
        <taxon>Thelebolaceae</taxon>
        <taxon>Pseudogymnoascus</taxon>
    </lineage>
</organism>
<dbReference type="GO" id="GO:0005525">
    <property type="term" value="F:GTP binding"/>
    <property type="evidence" value="ECO:0007669"/>
    <property type="project" value="TreeGrafter"/>
</dbReference>
<dbReference type="InterPro" id="IPR001849">
    <property type="entry name" value="PH_domain"/>
</dbReference>
<feature type="domain" description="PH" evidence="4">
    <location>
        <begin position="1219"/>
        <end position="1340"/>
    </location>
</feature>
<protein>
    <submittedName>
        <fullName evidence="5">Bud site selection protein bud4</fullName>
    </submittedName>
</protein>
<dbReference type="FunFam" id="2.30.29.30:FF:000311">
    <property type="entry name" value="GTP binding protein (Bud4)"/>
    <property type="match status" value="1"/>
</dbReference>
<evidence type="ECO:0000256" key="2">
    <source>
        <dbReference type="ARBA" id="ARBA00023306"/>
    </source>
</evidence>
<feature type="region of interest" description="Disordered" evidence="3">
    <location>
        <begin position="887"/>
        <end position="948"/>
    </location>
</feature>
<name>A0A177A3Y0_9PEZI</name>
<dbReference type="VEuPathDB" id="FungiDB:GMDG_07114"/>
<dbReference type="Proteomes" id="UP000077154">
    <property type="component" value="Unassembled WGS sequence"/>
</dbReference>
<accession>A0A177A3Y0</accession>
<feature type="region of interest" description="Disordered" evidence="3">
    <location>
        <begin position="556"/>
        <end position="782"/>
    </location>
</feature>
<feature type="region of interest" description="Disordered" evidence="3">
    <location>
        <begin position="794"/>
        <end position="832"/>
    </location>
</feature>
<dbReference type="Gene3D" id="2.30.29.30">
    <property type="entry name" value="Pleckstrin-homology domain (PH domain)/Phosphotyrosine-binding domain (PTB)"/>
    <property type="match status" value="1"/>
</dbReference>
<evidence type="ECO:0000313" key="5">
    <source>
        <dbReference type="EMBL" id="OAF56965.2"/>
    </source>
</evidence>
<dbReference type="Pfam" id="PF00169">
    <property type="entry name" value="PH"/>
    <property type="match status" value="1"/>
</dbReference>
<dbReference type="RefSeq" id="XP_024322256.1">
    <property type="nucleotide sequence ID" value="XM_024469470.1"/>
</dbReference>
<feature type="region of interest" description="Disordered" evidence="3">
    <location>
        <begin position="1"/>
        <end position="144"/>
    </location>
</feature>
<reference evidence="5" key="1">
    <citation type="submission" date="2016-03" db="EMBL/GenBank/DDBJ databases">
        <title>Updated assembly of Pseudogymnoascus destructans, the fungus causing white-nose syndrome of bats.</title>
        <authorList>
            <person name="Palmer J.M."/>
            <person name="Drees K.P."/>
            <person name="Foster J.T."/>
            <person name="Lindner D.L."/>
        </authorList>
    </citation>
    <scope>NUCLEOTIDE SEQUENCE [LARGE SCALE GENOMIC DNA]</scope>
    <source>
        <strain evidence="5">20631-21</strain>
    </source>
</reference>
<feature type="region of interest" description="Disordered" evidence="3">
    <location>
        <begin position="176"/>
        <end position="381"/>
    </location>
</feature>
<dbReference type="InterPro" id="IPR052007">
    <property type="entry name" value="Bud4"/>
</dbReference>